<sequence>MQIDVRSRGMICLPGGHAML</sequence>
<reference evidence="1 2" key="1">
    <citation type="journal article" date="2009" name="BMC Genomics">
        <title>Complete genome sequence of the sugarcane nitrogen-fixing endophyte Gluconacetobacter diazotrophicus Pal5.</title>
        <authorList>
            <person name="Bertalan M."/>
            <person name="Albano R."/>
            <person name="Padua V."/>
            <person name="Rouws L."/>
            <person name="Rojas C."/>
            <person name="Hemerly A."/>
            <person name="Teixeira K."/>
            <person name="Schwab S."/>
            <person name="Araujo J."/>
            <person name="Oliveira A."/>
            <person name="Franca L."/>
            <person name="Magalhaes V."/>
            <person name="Alqueres S."/>
            <person name="Cardoso A."/>
            <person name="Almeida W."/>
            <person name="Loureiro M.M."/>
            <person name="Nogueira E."/>
            <person name="Cidade D."/>
            <person name="Oliveira D."/>
            <person name="Simao T."/>
            <person name="Macedo J."/>
            <person name="Valadao A."/>
            <person name="Dreschsel M."/>
            <person name="Freitas F."/>
            <person name="Vidal M."/>
            <person name="Guedes H."/>
            <person name="Rodrigues E."/>
            <person name="Meneses C."/>
            <person name="Brioso P."/>
            <person name="Pozzer L."/>
            <person name="Figueiredo D."/>
            <person name="Montano H."/>
            <person name="Junior J."/>
            <person name="Filho G."/>
            <person name="Flores V."/>
            <person name="Ferreira B."/>
            <person name="Branco A."/>
            <person name="Gonzalez P."/>
            <person name="Guillobel H."/>
            <person name="Lemos M."/>
            <person name="Seibel L."/>
            <person name="Macedo J."/>
            <person name="Alves-Ferreira M."/>
            <person name="Sachetto-Martins G."/>
            <person name="Coelho A."/>
            <person name="Santos E."/>
            <person name="Amaral G."/>
            <person name="Neves A."/>
            <person name="Pacheco A.B."/>
            <person name="Carvalho D."/>
            <person name="Lery L."/>
            <person name="Bisch P."/>
            <person name="Rossle S.C."/>
            <person name="Urmenyi T."/>
            <person name="Kruger W.V."/>
            <person name="Martins O."/>
            <person name="Baldani J.I."/>
            <person name="Ferreira P.C."/>
        </authorList>
    </citation>
    <scope>NUCLEOTIDE SEQUENCE [LARGE SCALE GENOMIC DNA]</scope>
    <source>
        <strain evidence="2">ATCC 49037 / DSM 5601 / CCUG 37298 / CIP 103539 / LMG 7603 / PAl5</strain>
    </source>
</reference>
<gene>
    <name evidence="1" type="ordered locus">GDI3740</name>
</gene>
<evidence type="ECO:0000313" key="2">
    <source>
        <dbReference type="Proteomes" id="UP000001176"/>
    </source>
</evidence>
<dbReference type="KEGG" id="gdi:GDI3740"/>
<dbReference type="AlphaFoldDB" id="A9H7T8"/>
<dbReference type="Proteomes" id="UP000001176">
    <property type="component" value="Chromosome"/>
</dbReference>
<accession>A9H7T8</accession>
<dbReference type="EMBL" id="AM889285">
    <property type="protein sequence ID" value="CAP57683.1"/>
    <property type="molecule type" value="Genomic_DNA"/>
</dbReference>
<organism evidence="1 2">
    <name type="scientific">Gluconacetobacter diazotrophicus (strain ATCC 49037 / DSM 5601 / CCUG 37298 / CIP 103539 / LMG 7603 / PAl5)</name>
    <dbReference type="NCBI Taxonomy" id="272568"/>
    <lineage>
        <taxon>Bacteria</taxon>
        <taxon>Pseudomonadati</taxon>
        <taxon>Pseudomonadota</taxon>
        <taxon>Alphaproteobacteria</taxon>
        <taxon>Acetobacterales</taxon>
        <taxon>Acetobacteraceae</taxon>
        <taxon>Gluconacetobacter</taxon>
    </lineage>
</organism>
<proteinExistence type="predicted"/>
<name>A9H7T8_GLUDA</name>
<evidence type="ECO:0000313" key="1">
    <source>
        <dbReference type="EMBL" id="CAP57683.1"/>
    </source>
</evidence>
<keyword evidence="2" id="KW-1185">Reference proteome</keyword>
<protein>
    <submittedName>
        <fullName evidence="1">Uncharacterized protein</fullName>
    </submittedName>
</protein>